<proteinExistence type="predicted"/>
<accession>A0ABS4SQ11</accession>
<sequence>MLLAMSAWMRLMLGEAEAAAPALASPLPGALPPERERIRRALHTAVTNHPLHRELVQVHGLGGCQYFAFAGAMALEALGLGRAEVALGRVAFRAGRPGGRPNGRPYWVGYPAARADVRVPDPAQERQEAEAFPFHAWIRLTGPDGRRCIIDFDLSNVLREVRLRVPGERFDLHPVATGAFWGSAMEARAAGLRFEVQRRMTADALLAGDRSVFEDIAGEACARLRP</sequence>
<dbReference type="Proteomes" id="UP000781958">
    <property type="component" value="Unassembled WGS sequence"/>
</dbReference>
<name>A0ABS4SQ11_9PROT</name>
<evidence type="ECO:0000313" key="2">
    <source>
        <dbReference type="Proteomes" id="UP000781958"/>
    </source>
</evidence>
<evidence type="ECO:0008006" key="3">
    <source>
        <dbReference type="Google" id="ProtNLM"/>
    </source>
</evidence>
<gene>
    <name evidence="1" type="ORF">J2851_003974</name>
</gene>
<dbReference type="EMBL" id="JAGINP010000014">
    <property type="protein sequence ID" value="MBP2294188.1"/>
    <property type="molecule type" value="Genomic_DNA"/>
</dbReference>
<evidence type="ECO:0000313" key="1">
    <source>
        <dbReference type="EMBL" id="MBP2294188.1"/>
    </source>
</evidence>
<keyword evidence="2" id="KW-1185">Reference proteome</keyword>
<dbReference type="RefSeq" id="WP_209768209.1">
    <property type="nucleotide sequence ID" value="NZ_JAGINP010000014.1"/>
</dbReference>
<comment type="caution">
    <text evidence="1">The sequence shown here is derived from an EMBL/GenBank/DDBJ whole genome shotgun (WGS) entry which is preliminary data.</text>
</comment>
<reference evidence="1 2" key="1">
    <citation type="submission" date="2021-03" db="EMBL/GenBank/DDBJ databases">
        <title>Genomic Encyclopedia of Type Strains, Phase III (KMG-III): the genomes of soil and plant-associated and newly described type strains.</title>
        <authorList>
            <person name="Whitman W."/>
        </authorList>
    </citation>
    <scope>NUCLEOTIDE SEQUENCE [LARGE SCALE GENOMIC DNA]</scope>
    <source>
        <strain evidence="1 2">IMMIB AFH-6</strain>
    </source>
</reference>
<protein>
    <recommendedName>
        <fullName evidence="3">Transglutaminase-like superfamily protein</fullName>
    </recommendedName>
</protein>
<organism evidence="1 2">
    <name type="scientific">Azospirillum rugosum</name>
    <dbReference type="NCBI Taxonomy" id="416170"/>
    <lineage>
        <taxon>Bacteria</taxon>
        <taxon>Pseudomonadati</taxon>
        <taxon>Pseudomonadota</taxon>
        <taxon>Alphaproteobacteria</taxon>
        <taxon>Rhodospirillales</taxon>
        <taxon>Azospirillaceae</taxon>
        <taxon>Azospirillum</taxon>
    </lineage>
</organism>